<reference evidence="3 4" key="1">
    <citation type="submission" date="2024-02" db="EMBL/GenBank/DDBJ databases">
        <title>De novo assembly and annotation of 12 fungi associated with fruit tree decline syndrome in Ontario, Canada.</title>
        <authorList>
            <person name="Sulman M."/>
            <person name="Ellouze W."/>
            <person name="Ilyukhin E."/>
        </authorList>
    </citation>
    <scope>NUCLEOTIDE SEQUENCE [LARGE SCALE GENOMIC DNA]</scope>
    <source>
        <strain evidence="3 4">M97-236</strain>
    </source>
</reference>
<proteinExistence type="predicted"/>
<organism evidence="3 4">
    <name type="scientific">Nothophoma quercina</name>
    <dbReference type="NCBI Taxonomy" id="749835"/>
    <lineage>
        <taxon>Eukaryota</taxon>
        <taxon>Fungi</taxon>
        <taxon>Dikarya</taxon>
        <taxon>Ascomycota</taxon>
        <taxon>Pezizomycotina</taxon>
        <taxon>Dothideomycetes</taxon>
        <taxon>Pleosporomycetidae</taxon>
        <taxon>Pleosporales</taxon>
        <taxon>Pleosporineae</taxon>
        <taxon>Didymellaceae</taxon>
        <taxon>Nothophoma</taxon>
    </lineage>
</organism>
<gene>
    <name evidence="3" type="ORF">SLS59_005421</name>
</gene>
<protein>
    <recommendedName>
        <fullName evidence="2">DUF6594 domain-containing protein</fullName>
    </recommendedName>
</protein>
<dbReference type="Pfam" id="PF20237">
    <property type="entry name" value="DUF6594"/>
    <property type="match status" value="1"/>
</dbReference>
<feature type="domain" description="DUF6594" evidence="2">
    <location>
        <begin position="1"/>
        <end position="297"/>
    </location>
</feature>
<dbReference type="EMBL" id="JAKIXB020000016">
    <property type="protein sequence ID" value="KAL1601267.1"/>
    <property type="molecule type" value="Genomic_DNA"/>
</dbReference>
<evidence type="ECO:0000256" key="1">
    <source>
        <dbReference type="SAM" id="Phobius"/>
    </source>
</evidence>
<feature type="transmembrane region" description="Helical" evidence="1">
    <location>
        <begin position="234"/>
        <end position="254"/>
    </location>
</feature>
<accession>A0ABR3RA85</accession>
<keyword evidence="1" id="KW-1133">Transmembrane helix</keyword>
<name>A0ABR3RA85_9PLEO</name>
<keyword evidence="4" id="KW-1185">Reference proteome</keyword>
<keyword evidence="1" id="KW-0812">Transmembrane</keyword>
<feature type="transmembrane region" description="Helical" evidence="1">
    <location>
        <begin position="263"/>
        <end position="282"/>
    </location>
</feature>
<dbReference type="PANTHER" id="PTHR34502:SF5">
    <property type="entry name" value="DUF6594 DOMAIN-CONTAINING PROTEIN"/>
    <property type="match status" value="1"/>
</dbReference>
<dbReference type="InterPro" id="IPR046529">
    <property type="entry name" value="DUF6594"/>
</dbReference>
<evidence type="ECO:0000313" key="4">
    <source>
        <dbReference type="Proteomes" id="UP001521222"/>
    </source>
</evidence>
<sequence>MSDIPEYAAFSRFKELNIKNLLYYQAELHLLQQEIALHEEETTLNLKSYQKLVENADSCYHQLLMKNRRLLREYNDALLQFTKISALPDPDTLNMSSLRSWLMRADGGDHEICDKFGTDETWGPLEAKSASKSLWARCWEVFWALIWARDPPTSNDDLVVTYPNAKIDGLTKWVAYHFMPLWWEITDVWEGKRKMNSTVPDAEKTQAMSQSATKRKSKPTDTLEFVSENAALRFTSSLTTVIACLMPVVAIAVLTQVSGTRDLLLCITGFAVMFAVLLIFLTQGTSSRTEIFAATAA</sequence>
<evidence type="ECO:0000259" key="2">
    <source>
        <dbReference type="Pfam" id="PF20237"/>
    </source>
</evidence>
<dbReference type="PANTHER" id="PTHR34502">
    <property type="entry name" value="DUF6594 DOMAIN-CONTAINING PROTEIN-RELATED"/>
    <property type="match status" value="1"/>
</dbReference>
<keyword evidence="1" id="KW-0472">Membrane</keyword>
<dbReference type="Proteomes" id="UP001521222">
    <property type="component" value="Unassembled WGS sequence"/>
</dbReference>
<evidence type="ECO:0000313" key="3">
    <source>
        <dbReference type="EMBL" id="KAL1601267.1"/>
    </source>
</evidence>
<comment type="caution">
    <text evidence="3">The sequence shown here is derived from an EMBL/GenBank/DDBJ whole genome shotgun (WGS) entry which is preliminary data.</text>
</comment>